<evidence type="ECO:0000313" key="3">
    <source>
        <dbReference type="Proteomes" id="UP000008871"/>
    </source>
</evidence>
<dbReference type="InterPro" id="IPR036278">
    <property type="entry name" value="Sialidase_sf"/>
</dbReference>
<organism evidence="2 3">
    <name type="scientific">Alcanivorax borkumensis (strain ATCC 700651 / DSM 11573 / NCIMB 13689 / SK2)</name>
    <dbReference type="NCBI Taxonomy" id="393595"/>
    <lineage>
        <taxon>Bacteria</taxon>
        <taxon>Pseudomonadati</taxon>
        <taxon>Pseudomonadota</taxon>
        <taxon>Gammaproteobacteria</taxon>
        <taxon>Oceanospirillales</taxon>
        <taxon>Alcanivoracaceae</taxon>
        <taxon>Alcanivorax</taxon>
    </lineage>
</organism>
<dbReference type="HOGENOM" id="CLU_054555_0_0_6"/>
<dbReference type="SUPFAM" id="SSF50939">
    <property type="entry name" value="Sialidases"/>
    <property type="match status" value="1"/>
</dbReference>
<keyword evidence="3" id="KW-1185">Reference proteome</keyword>
<evidence type="ECO:0000313" key="2">
    <source>
        <dbReference type="EMBL" id="CAL17363.1"/>
    </source>
</evidence>
<evidence type="ECO:0000259" key="1">
    <source>
        <dbReference type="Pfam" id="PF13088"/>
    </source>
</evidence>
<dbReference type="Gene3D" id="2.120.10.10">
    <property type="match status" value="1"/>
</dbReference>
<protein>
    <recommendedName>
        <fullName evidence="1">Sialidase domain-containing protein</fullName>
    </recommendedName>
</protein>
<dbReference type="AlphaFoldDB" id="Q0VN85"/>
<dbReference type="eggNOG" id="COG4692">
    <property type="taxonomic scope" value="Bacteria"/>
</dbReference>
<accession>Q0VN85</accession>
<dbReference type="CAZy" id="GH33">
    <property type="family name" value="Glycoside Hydrolase Family 33"/>
</dbReference>
<dbReference type="PANTHER" id="PTHR43752">
    <property type="entry name" value="BNR/ASP-BOX REPEAT FAMILY PROTEIN"/>
    <property type="match status" value="1"/>
</dbReference>
<dbReference type="PANTHER" id="PTHR43752:SF2">
    <property type="entry name" value="BNR_ASP-BOX REPEAT FAMILY PROTEIN"/>
    <property type="match status" value="1"/>
</dbReference>
<reference evidence="2 3" key="1">
    <citation type="journal article" date="2006" name="Nat. Biotechnol.">
        <title>Genome sequence of the ubiquitous hydrocarbon-degrading marine bacterium Alcanivorax borkumensis.</title>
        <authorList>
            <person name="Schneiker S."/>
            <person name="Martins dos Santos V.A.P."/>
            <person name="Bartels D."/>
            <person name="Bekel T."/>
            <person name="Brecht M."/>
            <person name="Buhrmester J."/>
            <person name="Chernikova T.N."/>
            <person name="Denaro R."/>
            <person name="Ferrer M."/>
            <person name="Gertler C."/>
            <person name="Goesmann A."/>
            <person name="Golyshina O.V."/>
            <person name="Kaminski F."/>
            <person name="Khachane A.N."/>
            <person name="Lang S."/>
            <person name="Linke B."/>
            <person name="McHardy A.C."/>
            <person name="Meyer F."/>
            <person name="Nechitaylo T."/>
            <person name="Puehler A."/>
            <person name="Regenhardt D."/>
            <person name="Rupp O."/>
            <person name="Sabirova J.S."/>
            <person name="Selbitschka W."/>
            <person name="Yakimov M.M."/>
            <person name="Timmis K.N."/>
            <person name="Vorhoelter F.-J."/>
            <person name="Weidner S."/>
            <person name="Kaiser O."/>
            <person name="Golyshin P.N."/>
        </authorList>
    </citation>
    <scope>NUCLEOTIDE SEQUENCE [LARGE SCALE GENOMIC DNA]</scope>
    <source>
        <strain evidence="3">ATCC 700651 / DSM 11573 / NCIMB 13689 / SK2</strain>
    </source>
</reference>
<dbReference type="Proteomes" id="UP000008871">
    <property type="component" value="Chromosome"/>
</dbReference>
<dbReference type="CDD" id="cd15482">
    <property type="entry name" value="Sialidase_non-viral"/>
    <property type="match status" value="1"/>
</dbReference>
<gene>
    <name evidence="2" type="ordered locus">ABO_1915</name>
</gene>
<dbReference type="InterPro" id="IPR011040">
    <property type="entry name" value="Sialidase"/>
</dbReference>
<dbReference type="KEGG" id="abo:ABO_1915"/>
<dbReference type="Pfam" id="PF13088">
    <property type="entry name" value="BNR_2"/>
    <property type="match status" value="1"/>
</dbReference>
<name>Q0VN85_ALCBS</name>
<dbReference type="EMBL" id="AM286690">
    <property type="protein sequence ID" value="CAL17363.1"/>
    <property type="molecule type" value="Genomic_DNA"/>
</dbReference>
<feature type="domain" description="Sialidase" evidence="1">
    <location>
        <begin position="71"/>
        <end position="400"/>
    </location>
</feature>
<dbReference type="RefSeq" id="WP_011589194.1">
    <property type="nucleotide sequence ID" value="NC_008260.1"/>
</dbReference>
<dbReference type="STRING" id="393595.ABO_1915"/>
<sequence>MLKRAFHLLIGAALVAGYFAATPERLWQPPPQLLAVEPAPVPSDSQWQIRFASDADTRMVHAASMVELPDGRLRAFWFAGTREGAADVSINSAIFDPQLGTWSDEIVSVTREQISQGWGRHIRKLGNALPVLDEDGRMRLFVVAVSFGGWAASRLVVLESSDMGASWEFDTSLVATPFLNISTLVKTPPIHYSDGTIGLPVYHEMIGKFGEILRLDRDNRILGKARIGHGRKAIQPLVLVDNNNHAVSFLRNENEPNNGYLYQSSSNDGGWTWTPLEYSPLDNPSSALGGVAMGPGHWLVATNCNREERDDLCIRETRDSGQHWEDRWFFHNREQWRGNALEPGTFVDLVDDEFAGETIPEDRRLLLERVKANKCHGDHGCAFQYDYPYMVRTRNGDLHMLYTWNKTAIRHAWLKADTVGRTPHNNSQRKEITYVD</sequence>
<proteinExistence type="predicted"/>